<evidence type="ECO:0000256" key="1">
    <source>
        <dbReference type="SAM" id="MobiDB-lite"/>
    </source>
</evidence>
<evidence type="ECO:0000256" key="2">
    <source>
        <dbReference type="SAM" id="Phobius"/>
    </source>
</evidence>
<evidence type="ECO:0000313" key="3">
    <source>
        <dbReference type="EMBL" id="GID11349.1"/>
    </source>
</evidence>
<sequence>MMGQEEPAGPSEQDARPARHGAGSVRVMFVVIGSLMVVACLVGAVMASGLTR</sequence>
<feature type="transmembrane region" description="Helical" evidence="2">
    <location>
        <begin position="27"/>
        <end position="50"/>
    </location>
</feature>
<keyword evidence="2" id="KW-1133">Transmembrane helix</keyword>
<protein>
    <submittedName>
        <fullName evidence="3">Uncharacterized protein</fullName>
    </submittedName>
</protein>
<comment type="caution">
    <text evidence="3">The sequence shown here is derived from an EMBL/GenBank/DDBJ whole genome shotgun (WGS) entry which is preliminary data.</text>
</comment>
<reference evidence="3" key="1">
    <citation type="submission" date="2021-01" db="EMBL/GenBank/DDBJ databases">
        <title>Whole genome shotgun sequence of Actinocatenispora rupis NBRC 107355.</title>
        <authorList>
            <person name="Komaki H."/>
            <person name="Tamura T."/>
        </authorList>
    </citation>
    <scope>NUCLEOTIDE SEQUENCE</scope>
    <source>
        <strain evidence="3">NBRC 107355</strain>
    </source>
</reference>
<dbReference type="Proteomes" id="UP000612808">
    <property type="component" value="Unassembled WGS sequence"/>
</dbReference>
<gene>
    <name evidence="3" type="ORF">Aru02nite_22380</name>
</gene>
<name>A0A8J3J778_9ACTN</name>
<evidence type="ECO:0000313" key="4">
    <source>
        <dbReference type="Proteomes" id="UP000612808"/>
    </source>
</evidence>
<dbReference type="AlphaFoldDB" id="A0A8J3J778"/>
<dbReference type="RefSeq" id="WP_203657352.1">
    <property type="nucleotide sequence ID" value="NZ_BAAAZM010000006.1"/>
</dbReference>
<keyword evidence="2" id="KW-0472">Membrane</keyword>
<proteinExistence type="predicted"/>
<accession>A0A8J3J778</accession>
<dbReference type="EMBL" id="BOMB01000012">
    <property type="protein sequence ID" value="GID11349.1"/>
    <property type="molecule type" value="Genomic_DNA"/>
</dbReference>
<organism evidence="3 4">
    <name type="scientific">Actinocatenispora rupis</name>
    <dbReference type="NCBI Taxonomy" id="519421"/>
    <lineage>
        <taxon>Bacteria</taxon>
        <taxon>Bacillati</taxon>
        <taxon>Actinomycetota</taxon>
        <taxon>Actinomycetes</taxon>
        <taxon>Micromonosporales</taxon>
        <taxon>Micromonosporaceae</taxon>
        <taxon>Actinocatenispora</taxon>
    </lineage>
</organism>
<keyword evidence="4" id="KW-1185">Reference proteome</keyword>
<keyword evidence="2" id="KW-0812">Transmembrane</keyword>
<feature type="region of interest" description="Disordered" evidence="1">
    <location>
        <begin position="1"/>
        <end position="20"/>
    </location>
</feature>